<accession>A0A2B7ZHG4</accession>
<evidence type="ECO:0000313" key="1">
    <source>
        <dbReference type="EMBL" id="PGH32821.1"/>
    </source>
</evidence>
<evidence type="ECO:0000313" key="2">
    <source>
        <dbReference type="Proteomes" id="UP000226031"/>
    </source>
</evidence>
<comment type="caution">
    <text evidence="1">The sequence shown here is derived from an EMBL/GenBank/DDBJ whole genome shotgun (WGS) entry which is preliminary data.</text>
</comment>
<proteinExistence type="predicted"/>
<gene>
    <name evidence="1" type="ORF">GX50_04361</name>
</gene>
<dbReference type="STRING" id="73230.A0A2B7ZHG4"/>
<name>A0A2B7ZHG4_9EURO</name>
<keyword evidence="2" id="KW-1185">Reference proteome</keyword>
<protein>
    <submittedName>
        <fullName evidence="1">Uncharacterized protein</fullName>
    </submittedName>
</protein>
<reference evidence="1 2" key="1">
    <citation type="submission" date="2017-10" db="EMBL/GenBank/DDBJ databases">
        <title>Comparative genomics in systemic dimorphic fungi from Ajellomycetaceae.</title>
        <authorList>
            <person name="Munoz J.F."/>
            <person name="Mcewen J.G."/>
            <person name="Clay O.K."/>
            <person name="Cuomo C.A."/>
        </authorList>
    </citation>
    <scope>NUCLEOTIDE SEQUENCE [LARGE SCALE GENOMIC DNA]</scope>
    <source>
        <strain evidence="1 2">UAMH4076</strain>
    </source>
</reference>
<dbReference type="EMBL" id="PDND01000080">
    <property type="protein sequence ID" value="PGH32821.1"/>
    <property type="molecule type" value="Genomic_DNA"/>
</dbReference>
<dbReference type="Proteomes" id="UP000226031">
    <property type="component" value="Unassembled WGS sequence"/>
</dbReference>
<organism evidence="1 2">
    <name type="scientific">[Emmonsia] crescens</name>
    <dbReference type="NCBI Taxonomy" id="73230"/>
    <lineage>
        <taxon>Eukaryota</taxon>
        <taxon>Fungi</taxon>
        <taxon>Dikarya</taxon>
        <taxon>Ascomycota</taxon>
        <taxon>Pezizomycotina</taxon>
        <taxon>Eurotiomycetes</taxon>
        <taxon>Eurotiomycetidae</taxon>
        <taxon>Onygenales</taxon>
        <taxon>Ajellomycetaceae</taxon>
        <taxon>Emergomyces</taxon>
    </lineage>
</organism>
<dbReference type="AlphaFoldDB" id="A0A2B7ZHG4"/>
<sequence>MHDLMKDQVRWNIQMVQQVARLQQALNETRAALLLGPIITRNGFDTTDEAAATAAIAPELRACLVGESTLLLHHTRLRRRVSS</sequence>